<organism evidence="1 2">
    <name type="scientific">Phyllosticta citriasiana</name>
    <dbReference type="NCBI Taxonomy" id="595635"/>
    <lineage>
        <taxon>Eukaryota</taxon>
        <taxon>Fungi</taxon>
        <taxon>Dikarya</taxon>
        <taxon>Ascomycota</taxon>
        <taxon>Pezizomycotina</taxon>
        <taxon>Dothideomycetes</taxon>
        <taxon>Dothideomycetes incertae sedis</taxon>
        <taxon>Botryosphaeriales</taxon>
        <taxon>Phyllostictaceae</taxon>
        <taxon>Phyllosticta</taxon>
    </lineage>
</organism>
<protein>
    <submittedName>
        <fullName evidence="1">Polysaccharide export protein</fullName>
    </submittedName>
</protein>
<proteinExistence type="predicted"/>
<dbReference type="Pfam" id="PF11735">
    <property type="entry name" value="CAP59_mtransfer"/>
    <property type="match status" value="1"/>
</dbReference>
<dbReference type="EMBL" id="JBBPHU010000005">
    <property type="protein sequence ID" value="KAK7517912.1"/>
    <property type="molecule type" value="Genomic_DNA"/>
</dbReference>
<comment type="caution">
    <text evidence="1">The sequence shown here is derived from an EMBL/GenBank/DDBJ whole genome shotgun (WGS) entry which is preliminary data.</text>
</comment>
<accession>A0ABR1KN48</accession>
<keyword evidence="2" id="KW-1185">Reference proteome</keyword>
<evidence type="ECO:0000313" key="1">
    <source>
        <dbReference type="EMBL" id="KAK7517912.1"/>
    </source>
</evidence>
<gene>
    <name evidence="1" type="ORF">IWZ03DRAFT_184374</name>
</gene>
<reference evidence="1 2" key="1">
    <citation type="submission" date="2024-04" db="EMBL/GenBank/DDBJ databases">
        <title>Phyllosticta paracitricarpa is synonymous to the EU quarantine fungus P. citricarpa based on phylogenomic analyses.</title>
        <authorList>
            <consortium name="Lawrence Berkeley National Laboratory"/>
            <person name="Van Ingen-Buijs V.A."/>
            <person name="Van Westerhoven A.C."/>
            <person name="Haridas S."/>
            <person name="Skiadas P."/>
            <person name="Martin F."/>
            <person name="Groenewald J.Z."/>
            <person name="Crous P.W."/>
            <person name="Seidl M.F."/>
        </authorList>
    </citation>
    <scope>NUCLEOTIDE SEQUENCE [LARGE SCALE GENOMIC DNA]</scope>
    <source>
        <strain evidence="1 2">CBS 123371</strain>
    </source>
</reference>
<dbReference type="InterPro" id="IPR021047">
    <property type="entry name" value="Mannosyltransferase_CMT1"/>
</dbReference>
<dbReference type="PANTHER" id="PTHR34144">
    <property type="entry name" value="CHROMOSOME 8, WHOLE GENOME SHOTGUN SEQUENCE"/>
    <property type="match status" value="1"/>
</dbReference>
<dbReference type="PANTHER" id="PTHR34144:SF7">
    <property type="entry name" value="EXPORT PROTEIN (CAP59), PUTATIVE (AFU_ORTHOLOGUE AFUA_7G05020)-RELATED"/>
    <property type="match status" value="1"/>
</dbReference>
<dbReference type="Proteomes" id="UP001363622">
    <property type="component" value="Unassembled WGS sequence"/>
</dbReference>
<sequence>MLLPRRYARLSRLPRTLLFDILPLFLVVYSVLEVLYIRANLDAADIAAKASSIVTPRGEKVFISSIHLHDEQLLRWHWNKALLALVESLGPENVHVSIYESHSLDNTKGALRELGDDLEKIGAKRTIELDETTRAQTVMGNSEEPGWIMTPRGEKELRRIPYLAKLRNKTLKPLEDLEKQGERFDKVIFLNDVVFKAEDVINLLATNGGKYATACALDFKVAPLFYDTFALRDADGHEPISISFPYFRSATSRHALTSGNPVVPVSSCWNGIVAMDAAPFYTALRPLRFRGFDDGLAKEHVEGSECCLIHADNPYSGAHGVFVNTAVRVTYNKEAYEAVNPTNGPWVSSWDILKGMWKNRSLRLLKLGGDRKEMAVRARVKHWEKINGRDEPGHFCAIDEMQVLRMDGWAHV</sequence>
<name>A0ABR1KN48_9PEZI</name>
<evidence type="ECO:0000313" key="2">
    <source>
        <dbReference type="Proteomes" id="UP001363622"/>
    </source>
</evidence>